<dbReference type="RefSeq" id="WP_135635356.1">
    <property type="nucleotide sequence ID" value="NZ_RQFE01000024.1"/>
</dbReference>
<dbReference type="InterPro" id="IPR032633">
    <property type="entry name" value="ThiJ-like"/>
</dbReference>
<organism evidence="1 2">
    <name type="scientific">Leptospira kanakyensis</name>
    <dbReference type="NCBI Taxonomy" id="2484968"/>
    <lineage>
        <taxon>Bacteria</taxon>
        <taxon>Pseudomonadati</taxon>
        <taxon>Spirochaetota</taxon>
        <taxon>Spirochaetia</taxon>
        <taxon>Leptospirales</taxon>
        <taxon>Leptospiraceae</taxon>
        <taxon>Leptospira</taxon>
    </lineage>
</organism>
<gene>
    <name evidence="1" type="ORF">EHQ18_13950</name>
</gene>
<dbReference type="Proteomes" id="UP000297239">
    <property type="component" value="Unassembled WGS sequence"/>
</dbReference>
<sequence>MILIPVPSSDFDPSEASIPWKILSESNFRFQFATPDGKKAKADERMLNGKGLGILKSGFIARKDARDAYLEMENSNEFKNPIPYSEIKEKDFQAILLPGGHAQGMKEYLESEVLQNVIVDFFHSEKPVAAICHGVLLAARSINPKTNKSVLYEKNTTALLQKQELLAYYTTRLWLGNYYKTYPLTVQAEVTSFLKSKEQFKTGGSLSVRDSLENPNVGFTVLDGNYLSARWPGDVYQFASKFKTLLGSIS</sequence>
<reference evidence="1" key="1">
    <citation type="journal article" date="2019" name="PLoS Negl. Trop. Dis.">
        <title>Revisiting the worldwide diversity of Leptospira species in the environment.</title>
        <authorList>
            <person name="Vincent A.T."/>
            <person name="Schiettekatte O."/>
            <person name="Bourhy P."/>
            <person name="Veyrier F.J."/>
            <person name="Picardeau M."/>
        </authorList>
    </citation>
    <scope>NUCLEOTIDE SEQUENCE [LARGE SCALE GENOMIC DNA]</scope>
    <source>
        <strain evidence="1">201800293</strain>
    </source>
</reference>
<dbReference type="AlphaFoldDB" id="A0A6N4QEN6"/>
<evidence type="ECO:0008006" key="3">
    <source>
        <dbReference type="Google" id="ProtNLM"/>
    </source>
</evidence>
<evidence type="ECO:0000313" key="1">
    <source>
        <dbReference type="EMBL" id="TGK69878.1"/>
    </source>
</evidence>
<keyword evidence="2" id="KW-1185">Reference proteome</keyword>
<protein>
    <recommendedName>
        <fullName evidence="3">Thiamine biosynthesis protein ThiJ</fullName>
    </recommendedName>
</protein>
<dbReference type="SUPFAM" id="SSF52317">
    <property type="entry name" value="Class I glutamine amidotransferase-like"/>
    <property type="match status" value="1"/>
</dbReference>
<dbReference type="Pfam" id="PF17124">
    <property type="entry name" value="ThiJ_like"/>
    <property type="match status" value="1"/>
</dbReference>
<evidence type="ECO:0000313" key="2">
    <source>
        <dbReference type="Proteomes" id="UP000297239"/>
    </source>
</evidence>
<accession>A0A6N4QEN6</accession>
<comment type="caution">
    <text evidence="1">The sequence shown here is derived from an EMBL/GenBank/DDBJ whole genome shotgun (WGS) entry which is preliminary data.</text>
</comment>
<dbReference type="Gene3D" id="3.40.50.880">
    <property type="match status" value="1"/>
</dbReference>
<dbReference type="InterPro" id="IPR029062">
    <property type="entry name" value="Class_I_gatase-like"/>
</dbReference>
<proteinExistence type="predicted"/>
<dbReference type="EMBL" id="RQFF01000030">
    <property type="protein sequence ID" value="TGK69878.1"/>
    <property type="molecule type" value="Genomic_DNA"/>
</dbReference>
<dbReference type="OrthoDB" id="9792284at2"/>
<name>A0A6N4QEN6_9LEPT</name>
<dbReference type="PANTHER" id="PTHR43068:SF1">
    <property type="entry name" value="SLR1854 PROTEIN"/>
    <property type="match status" value="1"/>
</dbReference>
<dbReference type="PANTHER" id="PTHR43068">
    <property type="entry name" value="SLR1854 PROTEIN"/>
    <property type="match status" value="1"/>
</dbReference>